<dbReference type="Pfam" id="PF13602">
    <property type="entry name" value="ADH_zinc_N_2"/>
    <property type="match status" value="1"/>
</dbReference>
<organism evidence="4 5">
    <name type="scientific">Sphingobium cloacae</name>
    <dbReference type="NCBI Taxonomy" id="120107"/>
    <lineage>
        <taxon>Bacteria</taxon>
        <taxon>Pseudomonadati</taxon>
        <taxon>Pseudomonadota</taxon>
        <taxon>Alphaproteobacteria</taxon>
        <taxon>Sphingomonadales</taxon>
        <taxon>Sphingomonadaceae</taxon>
        <taxon>Sphingobium</taxon>
    </lineage>
</organism>
<dbReference type="GO" id="GO:0008270">
    <property type="term" value="F:zinc ion binding"/>
    <property type="evidence" value="ECO:0007669"/>
    <property type="project" value="InterPro"/>
</dbReference>
<evidence type="ECO:0000256" key="1">
    <source>
        <dbReference type="ARBA" id="ARBA00022857"/>
    </source>
</evidence>
<name>A0A1E1F242_9SPHN</name>
<dbReference type="AlphaFoldDB" id="A0A1E1F242"/>
<evidence type="ECO:0000256" key="2">
    <source>
        <dbReference type="RuleBase" id="RU364000"/>
    </source>
</evidence>
<evidence type="ECO:0000313" key="5">
    <source>
        <dbReference type="Proteomes" id="UP000218272"/>
    </source>
</evidence>
<keyword evidence="1" id="KW-0521">NADP</keyword>
<dbReference type="Gene3D" id="3.40.50.720">
    <property type="entry name" value="NAD(P)-binding Rossmann-like Domain"/>
    <property type="match status" value="1"/>
</dbReference>
<dbReference type="NCBIfam" id="TIGR02817">
    <property type="entry name" value="adh_fam_1"/>
    <property type="match status" value="1"/>
</dbReference>
<dbReference type="CDD" id="cd08252">
    <property type="entry name" value="AL_MDR"/>
    <property type="match status" value="1"/>
</dbReference>
<dbReference type="SUPFAM" id="SSF50129">
    <property type="entry name" value="GroES-like"/>
    <property type="match status" value="1"/>
</dbReference>
<dbReference type="InterPro" id="IPR013154">
    <property type="entry name" value="ADH-like_N"/>
</dbReference>
<keyword evidence="5" id="KW-1185">Reference proteome</keyword>
<dbReference type="InterPro" id="IPR020843">
    <property type="entry name" value="ER"/>
</dbReference>
<dbReference type="InterPro" id="IPR051603">
    <property type="entry name" value="Zinc-ADH_QOR/CCCR"/>
</dbReference>
<dbReference type="Pfam" id="PF08240">
    <property type="entry name" value="ADH_N"/>
    <property type="match status" value="1"/>
</dbReference>
<proteinExistence type="inferred from homology"/>
<dbReference type="GO" id="GO:0016491">
    <property type="term" value="F:oxidoreductase activity"/>
    <property type="evidence" value="ECO:0007669"/>
    <property type="project" value="UniProtKB-KW"/>
</dbReference>
<dbReference type="Proteomes" id="UP000218272">
    <property type="component" value="Chromosome SCLO_1"/>
</dbReference>
<dbReference type="PANTHER" id="PTHR44154">
    <property type="entry name" value="QUINONE OXIDOREDUCTASE"/>
    <property type="match status" value="1"/>
</dbReference>
<dbReference type="KEGG" id="sclo:SCLO_1015450"/>
<dbReference type="InterPro" id="IPR014182">
    <property type="entry name" value="ADH_Zn_typ-1"/>
</dbReference>
<evidence type="ECO:0000313" key="4">
    <source>
        <dbReference type="EMBL" id="BAV64585.1"/>
    </source>
</evidence>
<evidence type="ECO:0000259" key="3">
    <source>
        <dbReference type="SMART" id="SM00829"/>
    </source>
</evidence>
<dbReference type="PANTHER" id="PTHR44154:SF1">
    <property type="entry name" value="QUINONE OXIDOREDUCTASE"/>
    <property type="match status" value="1"/>
</dbReference>
<dbReference type="InterPro" id="IPR011032">
    <property type="entry name" value="GroES-like_sf"/>
</dbReference>
<dbReference type="SMART" id="SM00829">
    <property type="entry name" value="PKS_ER"/>
    <property type="match status" value="1"/>
</dbReference>
<keyword evidence="2" id="KW-0479">Metal-binding</keyword>
<dbReference type="Gene3D" id="3.90.180.10">
    <property type="entry name" value="Medium-chain alcohol dehydrogenases, catalytic domain"/>
    <property type="match status" value="1"/>
</dbReference>
<keyword evidence="2" id="KW-0560">Oxidoreductase</keyword>
<feature type="domain" description="Enoyl reductase (ER)" evidence="3">
    <location>
        <begin position="32"/>
        <end position="356"/>
    </location>
</feature>
<gene>
    <name evidence="4" type="ORF">SCLO_1015450</name>
</gene>
<protein>
    <recommendedName>
        <fullName evidence="2">Zinc-type alcohol dehydrogenase-like protein</fullName>
    </recommendedName>
</protein>
<comment type="similarity">
    <text evidence="2">Belongs to the zinc-containing alcohol dehydrogenase family. Quinone oxidoreductase subfamily.</text>
</comment>
<dbReference type="EMBL" id="AP017655">
    <property type="protein sequence ID" value="BAV64585.1"/>
    <property type="molecule type" value="Genomic_DNA"/>
</dbReference>
<sequence length="360" mass="38777">MSLVRIPYATKFAIQPLTIGFIMRAIGYQQPGTIDRTEALVDIELPDPNATGRDLLVEVKAVSVNPVDTKVRAGSGSIHGDWRVLGWDAAGVVRAVGPEVRGFEPGDEVFYAGSIGRDGTNAELHLVDERIVGKKPASLDWAEAAALPLTAITAWEALFERLSVRTPVAGAAHALLIVGGAGGVGSMAIQLARQVPELIVIATASRPETQAWVGELGAHHVIDHRQPLARQVADLGIGAPAFIFSATHTDEHIEQIAELIAPQGRFALIDDPKTLDVVPFKRKSVSTHWEFMFTRSMFETADMETQGQILSAIASLVDAGEVRTTLTERFSPINAVNLKRAHQALESTTARGKIVIEGWQ</sequence>
<reference evidence="4 5" key="1">
    <citation type="submission" date="2016-10" db="EMBL/GenBank/DDBJ databases">
        <title>Complete Genome Sequence of the Nonylphenol-Degrading Bacterium Sphingobium cloacae JCM 10874T.</title>
        <authorList>
            <person name="Ootsuka M."/>
            <person name="Nishizawa T."/>
            <person name="Ohta H."/>
        </authorList>
    </citation>
    <scope>NUCLEOTIDE SEQUENCE [LARGE SCALE GENOMIC DNA]</scope>
    <source>
        <strain evidence="4 5">JCM 10874</strain>
    </source>
</reference>
<keyword evidence="2" id="KW-0862">Zinc</keyword>
<dbReference type="InterPro" id="IPR036291">
    <property type="entry name" value="NAD(P)-bd_dom_sf"/>
</dbReference>
<accession>A0A1E1F242</accession>
<dbReference type="SUPFAM" id="SSF51735">
    <property type="entry name" value="NAD(P)-binding Rossmann-fold domains"/>
    <property type="match status" value="1"/>
</dbReference>